<dbReference type="GO" id="GO:0005739">
    <property type="term" value="C:mitochondrion"/>
    <property type="evidence" value="ECO:0007669"/>
    <property type="project" value="UniProtKB-ARBA"/>
</dbReference>
<gene>
    <name evidence="3" type="ORF">EVG20_g2541</name>
</gene>
<dbReference type="InterPro" id="IPR051624">
    <property type="entry name" value="RMD1/Sad1-interacting"/>
</dbReference>
<name>A0A4Y9Z8V6_9AGAM</name>
<comment type="caution">
    <text evidence="3">The sequence shown here is derived from an EMBL/GenBank/DDBJ whole genome shotgun (WGS) entry which is preliminary data.</text>
</comment>
<dbReference type="EMBL" id="SEOQ01000100">
    <property type="protein sequence ID" value="TFY70457.1"/>
    <property type="molecule type" value="Genomic_DNA"/>
</dbReference>
<evidence type="ECO:0000256" key="1">
    <source>
        <dbReference type="ARBA" id="ARBA00008306"/>
    </source>
</evidence>
<evidence type="ECO:0000313" key="4">
    <source>
        <dbReference type="Proteomes" id="UP000298327"/>
    </source>
</evidence>
<sequence length="394" mass="44174">MNRYLLNWGARQSTRSFASTSGLRQSVPRLASARLGSQSWRSFASKTGKPLSPEVSKAKPKAFTPLRMTAEDSLPIRSNPKPTRSEIHPITTLATAERYILAHLRHRLPPHSRALHEAFWVPSWATGDKKGEVFIFNNGSFVCWGLSEEDAQVFRKEYMSGPGIEIGPLREPESEELEFVTDPSENTRLQGDLIILGSSPTLSEDDSLPAALPPSALPKETLLARYAFSQALSRSTALSVLEVSLDHYLSSVAFLPHSLEKTGKPSMGRRALVKKLGELLKFRQGLNLNRENFYDTPDFYWAEPVLESYFNSLSNALEVKARIRDVNDKITYAAEVQSVLRQLLTETSAARMEIIIILLIAVEVVIVLIRDVPELWHTPKEEKVHEEVLSTERA</sequence>
<dbReference type="OrthoDB" id="242766at2759"/>
<dbReference type="PANTHER" id="PTHR16255:SF1">
    <property type="entry name" value="REQUIRED FOR MEIOTIC NUCLEAR DIVISION PROTEIN 1 HOMOLOG"/>
    <property type="match status" value="1"/>
</dbReference>
<evidence type="ECO:0000259" key="2">
    <source>
        <dbReference type="Pfam" id="PF02582"/>
    </source>
</evidence>
<proteinExistence type="inferred from homology"/>
<keyword evidence="4" id="KW-1185">Reference proteome</keyword>
<evidence type="ECO:0000313" key="3">
    <source>
        <dbReference type="EMBL" id="TFY70457.1"/>
    </source>
</evidence>
<comment type="similarity">
    <text evidence="1">Belongs to the RMD1/sif2 family.</text>
</comment>
<dbReference type="GO" id="GO:0070131">
    <property type="term" value="P:positive regulation of mitochondrial translation"/>
    <property type="evidence" value="ECO:0007669"/>
    <property type="project" value="TreeGrafter"/>
</dbReference>
<dbReference type="PANTHER" id="PTHR16255">
    <property type="entry name" value="REQUIRED FOR MEIOTIC NUCLEAR DIVISION PROTEIN 1 HOMOLOG"/>
    <property type="match status" value="1"/>
</dbReference>
<dbReference type="AlphaFoldDB" id="A0A4Y9Z8V6"/>
<dbReference type="Pfam" id="PF02582">
    <property type="entry name" value="DUF155"/>
    <property type="match status" value="1"/>
</dbReference>
<feature type="domain" description="DUF155" evidence="2">
    <location>
        <begin position="133"/>
        <end position="327"/>
    </location>
</feature>
<reference evidence="3 4" key="1">
    <citation type="submission" date="2019-02" db="EMBL/GenBank/DDBJ databases">
        <title>Genome sequencing of the rare red list fungi Dentipellis fragilis.</title>
        <authorList>
            <person name="Buettner E."/>
            <person name="Kellner H."/>
        </authorList>
    </citation>
    <scope>NUCLEOTIDE SEQUENCE [LARGE SCALE GENOMIC DNA]</scope>
    <source>
        <strain evidence="3 4">DSM 105465</strain>
    </source>
</reference>
<dbReference type="Proteomes" id="UP000298327">
    <property type="component" value="Unassembled WGS sequence"/>
</dbReference>
<protein>
    <recommendedName>
        <fullName evidence="2">DUF155 domain-containing protein</fullName>
    </recommendedName>
</protein>
<organism evidence="3 4">
    <name type="scientific">Dentipellis fragilis</name>
    <dbReference type="NCBI Taxonomy" id="205917"/>
    <lineage>
        <taxon>Eukaryota</taxon>
        <taxon>Fungi</taxon>
        <taxon>Dikarya</taxon>
        <taxon>Basidiomycota</taxon>
        <taxon>Agaricomycotina</taxon>
        <taxon>Agaricomycetes</taxon>
        <taxon>Russulales</taxon>
        <taxon>Hericiaceae</taxon>
        <taxon>Dentipellis</taxon>
    </lineage>
</organism>
<dbReference type="InterPro" id="IPR003734">
    <property type="entry name" value="DUF155"/>
</dbReference>
<accession>A0A4Y9Z8V6</accession>